<organism evidence="1">
    <name type="scientific">marine sediment metagenome</name>
    <dbReference type="NCBI Taxonomy" id="412755"/>
    <lineage>
        <taxon>unclassified sequences</taxon>
        <taxon>metagenomes</taxon>
        <taxon>ecological metagenomes</taxon>
    </lineage>
</organism>
<evidence type="ECO:0000313" key="1">
    <source>
        <dbReference type="EMBL" id="KKK70985.1"/>
    </source>
</evidence>
<protein>
    <submittedName>
        <fullName evidence="1">Uncharacterized protein</fullName>
    </submittedName>
</protein>
<dbReference type="AlphaFoldDB" id="A0A0F8YBE9"/>
<reference evidence="1" key="1">
    <citation type="journal article" date="2015" name="Nature">
        <title>Complex archaea that bridge the gap between prokaryotes and eukaryotes.</title>
        <authorList>
            <person name="Spang A."/>
            <person name="Saw J.H."/>
            <person name="Jorgensen S.L."/>
            <person name="Zaremba-Niedzwiedzka K."/>
            <person name="Martijn J."/>
            <person name="Lind A.E."/>
            <person name="van Eijk R."/>
            <person name="Schleper C."/>
            <person name="Guy L."/>
            <person name="Ettema T.J."/>
        </authorList>
    </citation>
    <scope>NUCLEOTIDE SEQUENCE</scope>
</reference>
<accession>A0A0F8YBE9</accession>
<comment type="caution">
    <text evidence="1">The sequence shown here is derived from an EMBL/GenBank/DDBJ whole genome shotgun (WGS) entry which is preliminary data.</text>
</comment>
<sequence>MTIIEEYAPIKEIIKHPPPKVINIKT</sequence>
<name>A0A0F8YBE9_9ZZZZ</name>
<dbReference type="EMBL" id="LAZR01057938">
    <property type="protein sequence ID" value="KKK70985.1"/>
    <property type="molecule type" value="Genomic_DNA"/>
</dbReference>
<proteinExistence type="predicted"/>
<gene>
    <name evidence="1" type="ORF">LCGC14_2918550</name>
</gene>
<feature type="non-terminal residue" evidence="1">
    <location>
        <position position="26"/>
    </location>
</feature>